<organism evidence="1 2">
    <name type="scientific">Cirrhinus molitorella</name>
    <name type="common">mud carp</name>
    <dbReference type="NCBI Taxonomy" id="172907"/>
    <lineage>
        <taxon>Eukaryota</taxon>
        <taxon>Metazoa</taxon>
        <taxon>Chordata</taxon>
        <taxon>Craniata</taxon>
        <taxon>Vertebrata</taxon>
        <taxon>Euteleostomi</taxon>
        <taxon>Actinopterygii</taxon>
        <taxon>Neopterygii</taxon>
        <taxon>Teleostei</taxon>
        <taxon>Ostariophysi</taxon>
        <taxon>Cypriniformes</taxon>
        <taxon>Cyprinidae</taxon>
        <taxon>Labeoninae</taxon>
        <taxon>Labeonini</taxon>
        <taxon>Cirrhinus</taxon>
    </lineage>
</organism>
<evidence type="ECO:0000313" key="2">
    <source>
        <dbReference type="Proteomes" id="UP001558613"/>
    </source>
</evidence>
<keyword evidence="2" id="KW-1185">Reference proteome</keyword>
<sequence length="67" mass="7579">MGKVRLLSGLWSVLLFPEHRNFPVKQRDAQRNTWIKHRQTDGRTETLKLKVISHGNLTEAGSGAVTP</sequence>
<reference evidence="1 2" key="1">
    <citation type="submission" date="2023-09" db="EMBL/GenBank/DDBJ databases">
        <authorList>
            <person name="Wang M."/>
        </authorList>
    </citation>
    <scope>NUCLEOTIDE SEQUENCE [LARGE SCALE GENOMIC DNA]</scope>
    <source>
        <strain evidence="1">GT-2023</strain>
        <tissue evidence="1">Liver</tissue>
    </source>
</reference>
<evidence type="ECO:0000313" key="1">
    <source>
        <dbReference type="EMBL" id="KAL1270296.1"/>
    </source>
</evidence>
<name>A0ABR3N085_9TELE</name>
<proteinExistence type="predicted"/>
<comment type="caution">
    <text evidence="1">The sequence shown here is derived from an EMBL/GenBank/DDBJ whole genome shotgun (WGS) entry which is preliminary data.</text>
</comment>
<protein>
    <submittedName>
        <fullName evidence="1">Uncharacterized protein</fullName>
    </submittedName>
</protein>
<dbReference type="EMBL" id="JAYMGO010000008">
    <property type="protein sequence ID" value="KAL1270296.1"/>
    <property type="molecule type" value="Genomic_DNA"/>
</dbReference>
<gene>
    <name evidence="1" type="ORF">QQF64_032585</name>
</gene>
<dbReference type="Proteomes" id="UP001558613">
    <property type="component" value="Unassembled WGS sequence"/>
</dbReference>
<accession>A0ABR3N085</accession>